<dbReference type="Pfam" id="PF00392">
    <property type="entry name" value="GntR"/>
    <property type="match status" value="1"/>
</dbReference>
<proteinExistence type="predicted"/>
<dbReference type="InterPro" id="IPR000524">
    <property type="entry name" value="Tscrpt_reg_HTH_GntR"/>
</dbReference>
<reference evidence="5 6" key="1">
    <citation type="submission" date="2020-01" db="EMBL/GenBank/DDBJ databases">
        <title>Paenibacillus soybeanensis sp. nov. isolated from the nodules of soybean (Glycine max(L.) Merr).</title>
        <authorList>
            <person name="Wang H."/>
        </authorList>
    </citation>
    <scope>NUCLEOTIDE SEQUENCE [LARGE SCALE GENOMIC DNA]</scope>
    <source>
        <strain evidence="5 6">T1</strain>
    </source>
</reference>
<dbReference type="Pfam" id="PF07702">
    <property type="entry name" value="UTRA"/>
    <property type="match status" value="1"/>
</dbReference>
<dbReference type="SMART" id="SM00345">
    <property type="entry name" value="HTH_GNTR"/>
    <property type="match status" value="1"/>
</dbReference>
<dbReference type="Proteomes" id="UP000665561">
    <property type="component" value="Unassembled WGS sequence"/>
</dbReference>
<dbReference type="InterPro" id="IPR036390">
    <property type="entry name" value="WH_DNA-bd_sf"/>
</dbReference>
<feature type="domain" description="HTH gntR-type" evidence="4">
    <location>
        <begin position="9"/>
        <end position="77"/>
    </location>
</feature>
<dbReference type="PANTHER" id="PTHR44846">
    <property type="entry name" value="MANNOSYL-D-GLYCERATE TRANSPORT/METABOLISM SYSTEM REPRESSOR MNGR-RELATED"/>
    <property type="match status" value="1"/>
</dbReference>
<evidence type="ECO:0000259" key="4">
    <source>
        <dbReference type="PROSITE" id="PS50949"/>
    </source>
</evidence>
<gene>
    <name evidence="5" type="ORF">GT019_07315</name>
</gene>
<keyword evidence="6" id="KW-1185">Reference proteome</keyword>
<dbReference type="InterPro" id="IPR036388">
    <property type="entry name" value="WH-like_DNA-bd_sf"/>
</dbReference>
<evidence type="ECO:0000313" key="6">
    <source>
        <dbReference type="Proteomes" id="UP000665561"/>
    </source>
</evidence>
<dbReference type="SUPFAM" id="SSF64288">
    <property type="entry name" value="Chorismate lyase-like"/>
    <property type="match status" value="1"/>
</dbReference>
<dbReference type="EMBL" id="JAAAMV010000003">
    <property type="protein sequence ID" value="NBD23677.1"/>
    <property type="molecule type" value="Genomic_DNA"/>
</dbReference>
<keyword evidence="3" id="KW-0804">Transcription</keyword>
<dbReference type="PANTHER" id="PTHR44846:SF1">
    <property type="entry name" value="MANNOSYL-D-GLYCERATE TRANSPORT_METABOLISM SYSTEM REPRESSOR MNGR-RELATED"/>
    <property type="match status" value="1"/>
</dbReference>
<dbReference type="InterPro" id="IPR028978">
    <property type="entry name" value="Chorismate_lyase_/UTRA_dom_sf"/>
</dbReference>
<dbReference type="RefSeq" id="WP_161742394.1">
    <property type="nucleotide sequence ID" value="NZ_JAAAMV010000003.1"/>
</dbReference>
<sequence length="244" mass="27916">MQRFAKQEVPEYQVIADKLFAEIKAGLYSEDGRMPSEQVLGRRFRANRYTIRQSLELLVHTGVLRAHQGKGYFLCEKPLDIQYTITPTMSFSDVIRRLGRRPEAKLLSREQLGTPADIAEALGLAEGEPAYRLQILRLADDVPLSWNETWLPSRYFPDLLETVANMTSLYVLLEQRYGMELFRMQSSFRSGNPTLAEAGMLQISPNTSILHIESVMRDQHGRRVELTSAKYRGDLCKVSIQFEA</sequence>
<comment type="caution">
    <text evidence="5">The sequence shown here is derived from an EMBL/GenBank/DDBJ whole genome shotgun (WGS) entry which is preliminary data.</text>
</comment>
<keyword evidence="1" id="KW-0805">Transcription regulation</keyword>
<dbReference type="SUPFAM" id="SSF46785">
    <property type="entry name" value="Winged helix' DNA-binding domain"/>
    <property type="match status" value="1"/>
</dbReference>
<dbReference type="CDD" id="cd07377">
    <property type="entry name" value="WHTH_GntR"/>
    <property type="match status" value="1"/>
</dbReference>
<dbReference type="SMART" id="SM00866">
    <property type="entry name" value="UTRA"/>
    <property type="match status" value="1"/>
</dbReference>
<dbReference type="InterPro" id="IPR011663">
    <property type="entry name" value="UTRA"/>
</dbReference>
<evidence type="ECO:0000313" key="5">
    <source>
        <dbReference type="EMBL" id="NBD23677.1"/>
    </source>
</evidence>
<accession>A0ABW9XM21</accession>
<dbReference type="Gene3D" id="3.40.1410.10">
    <property type="entry name" value="Chorismate lyase-like"/>
    <property type="match status" value="1"/>
</dbReference>
<name>A0ABW9XM21_9BACL</name>
<dbReference type="PROSITE" id="PS50949">
    <property type="entry name" value="HTH_GNTR"/>
    <property type="match status" value="1"/>
</dbReference>
<keyword evidence="2" id="KW-0238">DNA-binding</keyword>
<organism evidence="5 6">
    <name type="scientific">Paenibacillus glycinis</name>
    <dbReference type="NCBI Taxonomy" id="2697035"/>
    <lineage>
        <taxon>Bacteria</taxon>
        <taxon>Bacillati</taxon>
        <taxon>Bacillota</taxon>
        <taxon>Bacilli</taxon>
        <taxon>Bacillales</taxon>
        <taxon>Paenibacillaceae</taxon>
        <taxon>Paenibacillus</taxon>
    </lineage>
</organism>
<evidence type="ECO:0000256" key="1">
    <source>
        <dbReference type="ARBA" id="ARBA00023015"/>
    </source>
</evidence>
<evidence type="ECO:0000256" key="3">
    <source>
        <dbReference type="ARBA" id="ARBA00023163"/>
    </source>
</evidence>
<protein>
    <submittedName>
        <fullName evidence="5">UTRA domain-containing protein</fullName>
    </submittedName>
</protein>
<dbReference type="Gene3D" id="1.10.10.10">
    <property type="entry name" value="Winged helix-like DNA-binding domain superfamily/Winged helix DNA-binding domain"/>
    <property type="match status" value="1"/>
</dbReference>
<evidence type="ECO:0000256" key="2">
    <source>
        <dbReference type="ARBA" id="ARBA00023125"/>
    </source>
</evidence>
<dbReference type="InterPro" id="IPR050679">
    <property type="entry name" value="Bact_HTH_transcr_reg"/>
</dbReference>